<dbReference type="PANTHER" id="PTHR31793">
    <property type="entry name" value="4-HYDROXYBENZOYL-COA THIOESTERASE FAMILY MEMBER"/>
    <property type="match status" value="1"/>
</dbReference>
<dbReference type="AlphaFoldDB" id="A0A2H4U5Z3"/>
<evidence type="ECO:0000313" key="4">
    <source>
        <dbReference type="Proteomes" id="UP000232133"/>
    </source>
</evidence>
<comment type="similarity">
    <text evidence="1">Belongs to the 4-hydroxybenzoyl-CoA thioesterase family.</text>
</comment>
<dbReference type="EMBL" id="CP017803">
    <property type="protein sequence ID" value="ATZ59545.1"/>
    <property type="molecule type" value="Genomic_DNA"/>
</dbReference>
<keyword evidence="2" id="KW-0378">Hydrolase</keyword>
<organism evidence="3 4">
    <name type="scientific">Methanobrevibacter smithii</name>
    <dbReference type="NCBI Taxonomy" id="2173"/>
    <lineage>
        <taxon>Archaea</taxon>
        <taxon>Methanobacteriati</taxon>
        <taxon>Methanobacteriota</taxon>
        <taxon>Methanomada group</taxon>
        <taxon>Methanobacteria</taxon>
        <taxon>Methanobacteriales</taxon>
        <taxon>Methanobacteriaceae</taxon>
        <taxon>Methanobrevibacter</taxon>
    </lineage>
</organism>
<dbReference type="PANTHER" id="PTHR31793:SF27">
    <property type="entry name" value="NOVEL THIOESTERASE SUPERFAMILY DOMAIN AND SAPOSIN A-TYPE DOMAIN CONTAINING PROTEIN (0610012H03RIK)"/>
    <property type="match status" value="1"/>
</dbReference>
<dbReference type="SUPFAM" id="SSF54637">
    <property type="entry name" value="Thioesterase/thiol ester dehydrase-isomerase"/>
    <property type="match status" value="1"/>
</dbReference>
<name>A0A2H4U5Z3_METSM</name>
<protein>
    <submittedName>
        <fullName evidence="3">Thioesterase</fullName>
    </submittedName>
</protein>
<dbReference type="Proteomes" id="UP000232133">
    <property type="component" value="Chromosome"/>
</dbReference>
<dbReference type="RefSeq" id="WP_004034091.1">
    <property type="nucleotide sequence ID" value="NZ_AP025586.1"/>
</dbReference>
<dbReference type="Gene3D" id="3.10.129.10">
    <property type="entry name" value="Hotdog Thioesterase"/>
    <property type="match status" value="1"/>
</dbReference>
<dbReference type="GeneID" id="71695121"/>
<dbReference type="InterPro" id="IPR050563">
    <property type="entry name" value="4-hydroxybenzoyl-CoA_TE"/>
</dbReference>
<dbReference type="GO" id="GO:0047617">
    <property type="term" value="F:fatty acyl-CoA hydrolase activity"/>
    <property type="evidence" value="ECO:0007669"/>
    <property type="project" value="TreeGrafter"/>
</dbReference>
<gene>
    <name evidence="3" type="ORF">BK798_03505</name>
</gene>
<sequence>MFRTTVTPKFGDLDGLRHINNNTLGDWFETGRNELFRIFTPDLKVDYEHWKLILVHNDYDYLKQIFLGQDVEIRTHILKIGNSSFTLGQEAWQDGQLKVKGTCVLVHFDFMEQKSVSIPDDIRLQLEEHLIPADEFGKE</sequence>
<evidence type="ECO:0000256" key="1">
    <source>
        <dbReference type="ARBA" id="ARBA00005953"/>
    </source>
</evidence>
<dbReference type="CDD" id="cd00586">
    <property type="entry name" value="4HBT"/>
    <property type="match status" value="1"/>
</dbReference>
<reference evidence="3 4" key="1">
    <citation type="submission" date="2016-10" db="EMBL/GenBank/DDBJ databases">
        <authorList>
            <person name="Varghese N."/>
        </authorList>
    </citation>
    <scope>NUCLEOTIDE SEQUENCE [LARGE SCALE GENOMIC DNA]</scope>
    <source>
        <strain evidence="3 4">KB11</strain>
    </source>
</reference>
<dbReference type="InterPro" id="IPR029069">
    <property type="entry name" value="HotDog_dom_sf"/>
</dbReference>
<evidence type="ECO:0000256" key="2">
    <source>
        <dbReference type="ARBA" id="ARBA00022801"/>
    </source>
</evidence>
<evidence type="ECO:0000313" key="3">
    <source>
        <dbReference type="EMBL" id="ATZ59545.1"/>
    </source>
</evidence>
<proteinExistence type="inferred from homology"/>
<accession>A0A2H4U5Z3</accession>
<dbReference type="Pfam" id="PF13279">
    <property type="entry name" value="4HBT_2"/>
    <property type="match status" value="1"/>
</dbReference>